<dbReference type="OrthoDB" id="6759200at2759"/>
<dbReference type="EMBL" id="BMAO01007977">
    <property type="protein sequence ID" value="GFR19929.1"/>
    <property type="molecule type" value="Genomic_DNA"/>
</dbReference>
<gene>
    <name evidence="1" type="ORF">TNCT_466841</name>
</gene>
<accession>A0A8X6LU07</accession>
<evidence type="ECO:0000313" key="1">
    <source>
        <dbReference type="EMBL" id="GFR19929.1"/>
    </source>
</evidence>
<proteinExistence type="predicted"/>
<organism evidence="1 2">
    <name type="scientific">Trichonephila clavata</name>
    <name type="common">Joro spider</name>
    <name type="synonym">Nephila clavata</name>
    <dbReference type="NCBI Taxonomy" id="2740835"/>
    <lineage>
        <taxon>Eukaryota</taxon>
        <taxon>Metazoa</taxon>
        <taxon>Ecdysozoa</taxon>
        <taxon>Arthropoda</taxon>
        <taxon>Chelicerata</taxon>
        <taxon>Arachnida</taxon>
        <taxon>Araneae</taxon>
        <taxon>Araneomorphae</taxon>
        <taxon>Entelegynae</taxon>
        <taxon>Araneoidea</taxon>
        <taxon>Nephilidae</taxon>
        <taxon>Trichonephila</taxon>
    </lineage>
</organism>
<keyword evidence="2" id="KW-1185">Reference proteome</keyword>
<dbReference type="AlphaFoldDB" id="A0A8X6LU07"/>
<comment type="caution">
    <text evidence="1">The sequence shown here is derived from an EMBL/GenBank/DDBJ whole genome shotgun (WGS) entry which is preliminary data.</text>
</comment>
<sequence>MQQRIKDINPNAEFVRNSNDSLNLVCVHAASMEVNSVIFFGTLELCYSFFSTLTQRLEVLLEFTGKSLKRIQDTRWNTRGDAVNYIRHHYKETLTALEKLTKTSESFNICTDAGSLLVATQSP</sequence>
<dbReference type="Proteomes" id="UP000887116">
    <property type="component" value="Unassembled WGS sequence"/>
</dbReference>
<protein>
    <submittedName>
        <fullName evidence="1">Uncharacterized protein</fullName>
    </submittedName>
</protein>
<reference evidence="1" key="1">
    <citation type="submission" date="2020-07" db="EMBL/GenBank/DDBJ databases">
        <title>Multicomponent nature underlies the extraordinary mechanical properties of spider dragline silk.</title>
        <authorList>
            <person name="Kono N."/>
            <person name="Nakamura H."/>
            <person name="Mori M."/>
            <person name="Yoshida Y."/>
            <person name="Ohtoshi R."/>
            <person name="Malay A.D."/>
            <person name="Moran D.A.P."/>
            <person name="Tomita M."/>
            <person name="Numata K."/>
            <person name="Arakawa K."/>
        </authorList>
    </citation>
    <scope>NUCLEOTIDE SEQUENCE</scope>
</reference>
<evidence type="ECO:0000313" key="2">
    <source>
        <dbReference type="Proteomes" id="UP000887116"/>
    </source>
</evidence>
<name>A0A8X6LU07_TRICU</name>